<comment type="subcellular location">
    <subcellularLocation>
        <location evidence="1 6">Virion</location>
    </subcellularLocation>
</comment>
<dbReference type="GO" id="GO:0039615">
    <property type="term" value="C:T=1 icosahedral viral capsid"/>
    <property type="evidence" value="ECO:0007669"/>
    <property type="project" value="UniProtKB-UniRule"/>
</dbReference>
<keyword evidence="5 6" id="KW-0946">Virion</keyword>
<dbReference type="InterPro" id="IPR004219">
    <property type="entry name" value="TTvirus_Unk"/>
</dbReference>
<evidence type="ECO:0000256" key="4">
    <source>
        <dbReference type="ARBA" id="ARBA00022561"/>
    </source>
</evidence>
<keyword evidence="4 6" id="KW-0167">Capsid protein</keyword>
<comment type="similarity">
    <text evidence="2 6">Belongs to the anelloviridae capsid protein family.</text>
</comment>
<evidence type="ECO:0000256" key="5">
    <source>
        <dbReference type="ARBA" id="ARBA00022844"/>
    </source>
</evidence>
<comment type="function">
    <text evidence="6">Self-assembles to form an icosahedral capsid.</text>
</comment>
<organism evidence="8">
    <name type="scientific">Torque teno virus</name>
    <dbReference type="NCBI Taxonomy" id="68887"/>
    <lineage>
        <taxon>Viruses</taxon>
        <taxon>Monodnaviria</taxon>
        <taxon>Shotokuvirae</taxon>
        <taxon>Commensaviricota</taxon>
        <taxon>Cardeaviricetes</taxon>
        <taxon>Sanitavirales</taxon>
        <taxon>Anelloviridae</taxon>
    </lineage>
</organism>
<evidence type="ECO:0000313" key="8">
    <source>
        <dbReference type="EMBL" id="QCI61447.1"/>
    </source>
</evidence>
<dbReference type="Pfam" id="PF02956">
    <property type="entry name" value="TT_ORF1"/>
    <property type="match status" value="1"/>
</dbReference>
<evidence type="ECO:0000256" key="7">
    <source>
        <dbReference type="SAM" id="MobiDB-lite"/>
    </source>
</evidence>
<protein>
    <recommendedName>
        <fullName evidence="6">Capsid protein</fullName>
    </recommendedName>
</protein>
<evidence type="ECO:0000256" key="3">
    <source>
        <dbReference type="ARBA" id="ARBA00022431"/>
    </source>
</evidence>
<sequence>MAKKLRGWGWRPRPRWRRWRRRRSRLPRRRVKPAVRGLGSRSKPRVRRRRTRRRRVYKRGWRRRRYIRRARRKKKLVLTQWNPAVVKSCNFKGGLTIIICGEHRATFNYGYHMENYTPQPFPFGGGMSTETFSLKGVYDQYLKHQNRWTFSNEQLDLARYRGCKLRFYGSPVCDFIVHYNLIPPLNMNQFTSPNTHPGLLMLSKHKIIIPIFQSRPEGKRFVKIRLNPPNLFEDKWYTQQDLCKVPLVSITAPAADLRYPFCSPQTNNPSTTFQVQRKNYNTVIGTSVQDKESTQNFEKWLYGTDSKYQTFATEAHLCRIPAFNPDGTKNSQKEIWQKSWSKNTDQWSGSGNYPQDTTEMYKIPYDSNFGYPTNKAQPQYIKNRRALIFKYEIEIPVSKKVWPQPSTTTPTVDHYEYHCGWFSNIFIGPNRYNLQFQTAYVDTTYNPLMEKGTGTKLWFQYLSKKGTDYNEKQCYCLLEDMPLWAMCFGYTDYVETQLGPNVDHETAGLLIIICPYTQPPMYDKTKPNWGYVVYDTNFGIGKLPSGTGQVPVYWQCRWIPMLYFQEQVLNDISKTGLYAYRDEYKNVQLTLYQNFILNWGGDMYYPQVVKNPCGDSGIVPGSGRFTREVQVVNPLSMGPAYIFHYFDSRRGFFNEKALKRMQQPQEFDDSFTFKPKRPKLSTAATEILQFEEDSSSGEGKTPLQQKKKEAELLETSQIQLQLIRNIQEQLAIQHQLQFLLLQLLKTQSNLHLNPQFLSRS</sequence>
<dbReference type="EMBL" id="MK452766">
    <property type="protein sequence ID" value="QCI61447.1"/>
    <property type="molecule type" value="Genomic_DNA"/>
</dbReference>
<reference evidence="8" key="1">
    <citation type="submission" date="2019-01" db="EMBL/GenBank/DDBJ databases">
        <title>Detection of human like torque teno virus from Korean swine farm.</title>
        <authorList>
            <person name="Chung H."/>
            <person name="Nguyen V.-G."/>
            <person name="Park B.-K."/>
        </authorList>
    </citation>
    <scope>NUCLEOTIDE SEQUENCE</scope>
    <source>
        <strain evidence="8">M265</strain>
    </source>
</reference>
<keyword evidence="3 6" id="KW-1140">T=1 icosahedral capsid protein</keyword>
<accession>A0A6B7HDT5</accession>
<evidence type="ECO:0000256" key="1">
    <source>
        <dbReference type="ARBA" id="ARBA00004328"/>
    </source>
</evidence>
<evidence type="ECO:0000256" key="2">
    <source>
        <dbReference type="ARBA" id="ARBA00006131"/>
    </source>
</evidence>
<feature type="compositionally biased region" description="Basic residues" evidence="7">
    <location>
        <begin position="42"/>
        <end position="52"/>
    </location>
</feature>
<name>A0A6B7HDT5_9VIRU</name>
<evidence type="ECO:0000256" key="6">
    <source>
        <dbReference type="RuleBase" id="RU361230"/>
    </source>
</evidence>
<feature type="region of interest" description="Disordered" evidence="7">
    <location>
        <begin position="27"/>
        <end position="52"/>
    </location>
</feature>
<proteinExistence type="inferred from homology"/>